<dbReference type="PROSITE" id="PS50404">
    <property type="entry name" value="GST_NTER"/>
    <property type="match status" value="1"/>
</dbReference>
<dbReference type="PANTHER" id="PTHR34386">
    <property type="entry name" value="GLUTAREDOXIN"/>
    <property type="match status" value="1"/>
</dbReference>
<dbReference type="RefSeq" id="WP_283925826.1">
    <property type="nucleotide sequence ID" value="NZ_CP126084.1"/>
</dbReference>
<organism evidence="2 3">
    <name type="scientific">Paenibacillus woosongensis</name>
    <dbReference type="NCBI Taxonomy" id="307580"/>
    <lineage>
        <taxon>Bacteria</taxon>
        <taxon>Bacillati</taxon>
        <taxon>Bacillota</taxon>
        <taxon>Bacilli</taxon>
        <taxon>Bacillales</taxon>
        <taxon>Paenibacillaceae</taxon>
        <taxon>Paenibacillus</taxon>
    </lineage>
</organism>
<dbReference type="InterPro" id="IPR036249">
    <property type="entry name" value="Thioredoxin-like_sf"/>
</dbReference>
<sequence>MSQVIVYTSTNCPNCHRVKSYLAERGVSYEERNVQRNKEFAQQVLDMGIQVVPVTVIGEQRIPGLNKLQFDKALAEHALLQA</sequence>
<dbReference type="Pfam" id="PF00462">
    <property type="entry name" value="Glutaredoxin"/>
    <property type="match status" value="1"/>
</dbReference>
<dbReference type="Gene3D" id="3.40.30.10">
    <property type="entry name" value="Glutaredoxin"/>
    <property type="match status" value="1"/>
</dbReference>
<proteinExistence type="predicted"/>
<dbReference type="KEGG" id="pwn:QNH46_20635"/>
<dbReference type="SUPFAM" id="SSF52833">
    <property type="entry name" value="Thioredoxin-like"/>
    <property type="match status" value="1"/>
</dbReference>
<reference evidence="2" key="1">
    <citation type="submission" date="2023-05" db="EMBL/GenBank/DDBJ databases">
        <title>Comparative genomics of Bacillaceae isolates and their secondary metabolite potential.</title>
        <authorList>
            <person name="Song L."/>
            <person name="Nielsen L.J."/>
            <person name="Mohite O."/>
            <person name="Xu X."/>
            <person name="Weber T."/>
            <person name="Kovacs A.T."/>
        </authorList>
    </citation>
    <scope>NUCLEOTIDE SEQUENCE</scope>
    <source>
        <strain evidence="2">B2_4</strain>
    </source>
</reference>
<dbReference type="GO" id="GO:0045454">
    <property type="term" value="P:cell redox homeostasis"/>
    <property type="evidence" value="ECO:0007669"/>
    <property type="project" value="TreeGrafter"/>
</dbReference>
<dbReference type="GO" id="GO:0009055">
    <property type="term" value="F:electron transfer activity"/>
    <property type="evidence" value="ECO:0007669"/>
    <property type="project" value="TreeGrafter"/>
</dbReference>
<dbReference type="InterPro" id="IPR004045">
    <property type="entry name" value="Glutathione_S-Trfase_N"/>
</dbReference>
<evidence type="ECO:0000313" key="2">
    <source>
        <dbReference type="EMBL" id="WHX48452.1"/>
    </source>
</evidence>
<gene>
    <name evidence="2" type="ORF">QNH46_20635</name>
</gene>
<name>A0AA95I8G0_9BACL</name>
<accession>A0AA95I8G0</accession>
<dbReference type="PANTHER" id="PTHR34386:SF1">
    <property type="entry name" value="GLUTAREDOXIN-LIKE PROTEIN NRDH"/>
    <property type="match status" value="1"/>
</dbReference>
<evidence type="ECO:0000313" key="3">
    <source>
        <dbReference type="Proteomes" id="UP001177943"/>
    </source>
</evidence>
<feature type="domain" description="GST N-terminal" evidence="1">
    <location>
        <begin position="2"/>
        <end position="82"/>
    </location>
</feature>
<protein>
    <submittedName>
        <fullName evidence="2">Glutaredoxin family protein</fullName>
    </submittedName>
</protein>
<dbReference type="EMBL" id="CP126084">
    <property type="protein sequence ID" value="WHX48452.1"/>
    <property type="molecule type" value="Genomic_DNA"/>
</dbReference>
<dbReference type="Proteomes" id="UP001177943">
    <property type="component" value="Chromosome"/>
</dbReference>
<dbReference type="InterPro" id="IPR051548">
    <property type="entry name" value="Grx-like_ET"/>
</dbReference>
<evidence type="ECO:0000259" key="1">
    <source>
        <dbReference type="PROSITE" id="PS50404"/>
    </source>
</evidence>
<dbReference type="AlphaFoldDB" id="A0AA95I8G0"/>
<dbReference type="PROSITE" id="PS51354">
    <property type="entry name" value="GLUTAREDOXIN_2"/>
    <property type="match status" value="1"/>
</dbReference>
<dbReference type="CDD" id="cd02976">
    <property type="entry name" value="NrdH"/>
    <property type="match status" value="1"/>
</dbReference>
<dbReference type="InterPro" id="IPR002109">
    <property type="entry name" value="Glutaredoxin"/>
</dbReference>